<evidence type="ECO:0000256" key="3">
    <source>
        <dbReference type="ARBA" id="ARBA00012899"/>
    </source>
</evidence>
<organism evidence="11 12">
    <name type="scientific">Kribbella aluminosa</name>
    <dbReference type="NCBI Taxonomy" id="416017"/>
    <lineage>
        <taxon>Bacteria</taxon>
        <taxon>Bacillati</taxon>
        <taxon>Actinomycetota</taxon>
        <taxon>Actinomycetes</taxon>
        <taxon>Propionibacteriales</taxon>
        <taxon>Kribbellaceae</taxon>
        <taxon>Kribbella</taxon>
    </lineage>
</organism>
<comment type="caution">
    <text evidence="11">The sequence shown here is derived from an EMBL/GenBank/DDBJ whole genome shotgun (WGS) entry which is preliminary data.</text>
</comment>
<keyword evidence="7" id="KW-0067">ATP-binding</keyword>
<reference evidence="11 12" key="1">
    <citation type="submission" date="2021-03" db="EMBL/GenBank/DDBJ databases">
        <title>Sequencing the genomes of 1000 actinobacteria strains.</title>
        <authorList>
            <person name="Klenk H.-P."/>
        </authorList>
    </citation>
    <scope>NUCLEOTIDE SEQUENCE [LARGE SCALE GENOMIC DNA]</scope>
    <source>
        <strain evidence="11 12">DSM 18824</strain>
    </source>
</reference>
<name>A0ABS4UMQ8_9ACTN</name>
<comment type="pathway">
    <text evidence="1">Pyrimidine metabolism; CTP biosynthesis via de novo pathway; UDP from UMP (UMPK route): step 1/1.</text>
</comment>
<dbReference type="SUPFAM" id="SSF53633">
    <property type="entry name" value="Carbamate kinase-like"/>
    <property type="match status" value="1"/>
</dbReference>
<keyword evidence="6 11" id="KW-0418">Kinase</keyword>
<dbReference type="PANTHER" id="PTHR42833:SF4">
    <property type="entry name" value="URIDYLATE KINASE PUMPKIN, CHLOROPLASTIC"/>
    <property type="match status" value="1"/>
</dbReference>
<sequence>MYRRLVLKLSGQAIAGSNEFGFSSDRLTHLATEVIALRGTGVQVAVVIGGGNVFRGTRRSSIAVSV</sequence>
<dbReference type="EC" id="2.7.4.22" evidence="3"/>
<evidence type="ECO:0000256" key="6">
    <source>
        <dbReference type="ARBA" id="ARBA00022777"/>
    </source>
</evidence>
<dbReference type="InterPro" id="IPR001048">
    <property type="entry name" value="Asp/Glu/Uridylate_kinase"/>
</dbReference>
<dbReference type="InterPro" id="IPR036393">
    <property type="entry name" value="AceGlu_kinase-like_sf"/>
</dbReference>
<keyword evidence="5" id="KW-0547">Nucleotide-binding</keyword>
<dbReference type="EMBL" id="JAGINT010000001">
    <property type="protein sequence ID" value="MBP2352839.1"/>
    <property type="molecule type" value="Genomic_DNA"/>
</dbReference>
<keyword evidence="12" id="KW-1185">Reference proteome</keyword>
<evidence type="ECO:0000256" key="5">
    <source>
        <dbReference type="ARBA" id="ARBA00022741"/>
    </source>
</evidence>
<evidence type="ECO:0000256" key="4">
    <source>
        <dbReference type="ARBA" id="ARBA00022679"/>
    </source>
</evidence>
<dbReference type="Proteomes" id="UP000755585">
    <property type="component" value="Unassembled WGS sequence"/>
</dbReference>
<feature type="domain" description="Aspartate/glutamate/uridylate kinase" evidence="10">
    <location>
        <begin position="4"/>
        <end position="59"/>
    </location>
</feature>
<evidence type="ECO:0000256" key="9">
    <source>
        <dbReference type="ARBA" id="ARBA00032092"/>
    </source>
</evidence>
<dbReference type="Gene3D" id="3.40.1160.10">
    <property type="entry name" value="Acetylglutamate kinase-like"/>
    <property type="match status" value="1"/>
</dbReference>
<evidence type="ECO:0000256" key="8">
    <source>
        <dbReference type="ARBA" id="ARBA00022975"/>
    </source>
</evidence>
<evidence type="ECO:0000256" key="2">
    <source>
        <dbReference type="ARBA" id="ARBA00007614"/>
    </source>
</evidence>
<dbReference type="GO" id="GO:0016301">
    <property type="term" value="F:kinase activity"/>
    <property type="evidence" value="ECO:0007669"/>
    <property type="project" value="UniProtKB-KW"/>
</dbReference>
<evidence type="ECO:0000313" key="11">
    <source>
        <dbReference type="EMBL" id="MBP2352839.1"/>
    </source>
</evidence>
<evidence type="ECO:0000256" key="1">
    <source>
        <dbReference type="ARBA" id="ARBA00004791"/>
    </source>
</evidence>
<gene>
    <name evidence="11" type="ORF">JOF29_003922</name>
</gene>
<dbReference type="PANTHER" id="PTHR42833">
    <property type="entry name" value="URIDYLATE KINASE"/>
    <property type="match status" value="1"/>
</dbReference>
<evidence type="ECO:0000313" key="12">
    <source>
        <dbReference type="Proteomes" id="UP000755585"/>
    </source>
</evidence>
<keyword evidence="4" id="KW-0808">Transferase</keyword>
<keyword evidence="8" id="KW-0665">Pyrimidine biosynthesis</keyword>
<protein>
    <recommendedName>
        <fullName evidence="3">UMP kinase</fullName>
        <ecNumber evidence="3">2.7.4.22</ecNumber>
    </recommendedName>
    <alternativeName>
        <fullName evidence="9">Uridine monophosphate kinase</fullName>
    </alternativeName>
</protein>
<dbReference type="Pfam" id="PF00696">
    <property type="entry name" value="AA_kinase"/>
    <property type="match status" value="1"/>
</dbReference>
<evidence type="ECO:0000259" key="10">
    <source>
        <dbReference type="Pfam" id="PF00696"/>
    </source>
</evidence>
<evidence type="ECO:0000256" key="7">
    <source>
        <dbReference type="ARBA" id="ARBA00022840"/>
    </source>
</evidence>
<dbReference type="RefSeq" id="WP_245357665.1">
    <property type="nucleotide sequence ID" value="NZ_BAAAVU010000014.1"/>
</dbReference>
<accession>A0ABS4UMQ8</accession>
<comment type="similarity">
    <text evidence="2">Belongs to the UMP kinase family.</text>
</comment>
<proteinExistence type="inferred from homology"/>